<name>A0AA35L7U0_9SAUR</name>
<reference evidence="2" key="1">
    <citation type="submission" date="2022-12" db="EMBL/GenBank/DDBJ databases">
        <authorList>
            <person name="Alioto T."/>
            <person name="Alioto T."/>
            <person name="Gomez Garrido J."/>
        </authorList>
    </citation>
    <scope>NUCLEOTIDE SEQUENCE</scope>
</reference>
<evidence type="ECO:0000256" key="1">
    <source>
        <dbReference type="SAM" id="MobiDB-lite"/>
    </source>
</evidence>
<protein>
    <submittedName>
        <fullName evidence="2">Uncharacterized protein</fullName>
    </submittedName>
</protein>
<gene>
    <name evidence="2" type="ORF">PODLI_1B029372</name>
</gene>
<organism evidence="2 3">
    <name type="scientific">Podarcis lilfordi</name>
    <name type="common">Lilford's wall lizard</name>
    <dbReference type="NCBI Taxonomy" id="74358"/>
    <lineage>
        <taxon>Eukaryota</taxon>
        <taxon>Metazoa</taxon>
        <taxon>Chordata</taxon>
        <taxon>Craniata</taxon>
        <taxon>Vertebrata</taxon>
        <taxon>Euteleostomi</taxon>
        <taxon>Lepidosauria</taxon>
        <taxon>Squamata</taxon>
        <taxon>Bifurcata</taxon>
        <taxon>Unidentata</taxon>
        <taxon>Episquamata</taxon>
        <taxon>Laterata</taxon>
        <taxon>Lacertibaenia</taxon>
        <taxon>Lacertidae</taxon>
        <taxon>Podarcis</taxon>
    </lineage>
</organism>
<evidence type="ECO:0000313" key="3">
    <source>
        <dbReference type="Proteomes" id="UP001178461"/>
    </source>
</evidence>
<dbReference type="Proteomes" id="UP001178461">
    <property type="component" value="Chromosome 13"/>
</dbReference>
<proteinExistence type="predicted"/>
<dbReference type="EMBL" id="OX395138">
    <property type="protein sequence ID" value="CAI5791134.1"/>
    <property type="molecule type" value="Genomic_DNA"/>
</dbReference>
<evidence type="ECO:0000313" key="2">
    <source>
        <dbReference type="EMBL" id="CAI5791134.1"/>
    </source>
</evidence>
<dbReference type="AlphaFoldDB" id="A0AA35L7U0"/>
<accession>A0AA35L7U0</accession>
<sequence length="66" mass="7622">MARKRLTSWRLLFIDSPEAYHAKQTNANEVKRGWPVERSPGAGKRRCLEPRNSCKKREGNAEQVIV</sequence>
<keyword evidence="3" id="KW-1185">Reference proteome</keyword>
<feature type="region of interest" description="Disordered" evidence="1">
    <location>
        <begin position="34"/>
        <end position="53"/>
    </location>
</feature>